<keyword evidence="6" id="KW-0812">Transmembrane</keyword>
<feature type="domain" description="Ig-like" evidence="8">
    <location>
        <begin position="26"/>
        <end position="112"/>
    </location>
</feature>
<evidence type="ECO:0000256" key="6">
    <source>
        <dbReference type="SAM" id="Phobius"/>
    </source>
</evidence>
<feature type="signal peptide" evidence="7">
    <location>
        <begin position="1"/>
        <end position="19"/>
    </location>
</feature>
<feature type="compositionally biased region" description="Polar residues" evidence="5">
    <location>
        <begin position="407"/>
        <end position="418"/>
    </location>
</feature>
<dbReference type="InterPro" id="IPR050504">
    <property type="entry name" value="IgSF_BTN/MOG"/>
</dbReference>
<dbReference type="InterPro" id="IPR053896">
    <property type="entry name" value="BTN3A2-like_Ig-C"/>
</dbReference>
<dbReference type="InterPro" id="IPR007110">
    <property type="entry name" value="Ig-like_dom"/>
</dbReference>
<keyword evidence="6" id="KW-1133">Transmembrane helix</keyword>
<proteinExistence type="predicted"/>
<keyword evidence="9" id="KW-1185">Reference proteome</keyword>
<keyword evidence="2 6" id="KW-0472">Membrane</keyword>
<dbReference type="PANTHER" id="PTHR24100">
    <property type="entry name" value="BUTYROPHILIN"/>
    <property type="match status" value="1"/>
</dbReference>
<feature type="region of interest" description="Disordered" evidence="5">
    <location>
        <begin position="393"/>
        <end position="418"/>
    </location>
</feature>
<dbReference type="PROSITE" id="PS50835">
    <property type="entry name" value="IG_LIKE"/>
    <property type="match status" value="2"/>
</dbReference>
<evidence type="ECO:0000313" key="10">
    <source>
        <dbReference type="RefSeq" id="XP_028284608.1"/>
    </source>
</evidence>
<feature type="compositionally biased region" description="Polar residues" evidence="5">
    <location>
        <begin position="178"/>
        <end position="191"/>
    </location>
</feature>
<dbReference type="GO" id="GO:0001817">
    <property type="term" value="P:regulation of cytokine production"/>
    <property type="evidence" value="ECO:0007669"/>
    <property type="project" value="TreeGrafter"/>
</dbReference>
<dbReference type="InterPro" id="IPR036179">
    <property type="entry name" value="Ig-like_dom_sf"/>
</dbReference>
<sequence length="418" mass="48071">MALVRACLCLFAVLVFVDGSAVRVVVQEGSDAILPCSPSTKEDLTYKLFEWKKDGQKEVFFYDAGIHYNNGRSGQDEQFRGRVSFFPDQLTSGNASITITNTKTVDSGEYSCVFPRLHPGQRYTVQLVVDKGLKDRSGENIPGVTPRPVIVTLNQTKDWALLQCEVNGASPQPDVEWQDSSGNRVGSEQPQVSEREGRFYISLQTTVTKTDHYSCVSTQNISHQIRAETYVFLSDKVFESGSGVSISGIIVGLLLVAVLVALLVATKFGSIKLCWNRELEMEQELQRERELEMEQKLLRERELEEMKQELLRECELEMEQKLLRERKLEDRQEPRKECELEEMKQKIWREGKMKTMNLDPWRERKLEEKRREIRKECKEEEMKQKIWREDGLLQLLDSPETPAEKQNGYSTGNSKEAV</sequence>
<dbReference type="Gene3D" id="2.60.40.10">
    <property type="entry name" value="Immunoglobulins"/>
    <property type="match status" value="2"/>
</dbReference>
<evidence type="ECO:0000256" key="4">
    <source>
        <dbReference type="SAM" id="Coils"/>
    </source>
</evidence>
<keyword evidence="4" id="KW-0175">Coiled coil</keyword>
<dbReference type="GO" id="GO:0005102">
    <property type="term" value="F:signaling receptor binding"/>
    <property type="evidence" value="ECO:0007669"/>
    <property type="project" value="TreeGrafter"/>
</dbReference>
<organism evidence="9 10">
    <name type="scientific">Parambassis ranga</name>
    <name type="common">Indian glassy fish</name>
    <dbReference type="NCBI Taxonomy" id="210632"/>
    <lineage>
        <taxon>Eukaryota</taxon>
        <taxon>Metazoa</taxon>
        <taxon>Chordata</taxon>
        <taxon>Craniata</taxon>
        <taxon>Vertebrata</taxon>
        <taxon>Euteleostomi</taxon>
        <taxon>Actinopterygii</taxon>
        <taxon>Neopterygii</taxon>
        <taxon>Teleostei</taxon>
        <taxon>Neoteleostei</taxon>
        <taxon>Acanthomorphata</taxon>
        <taxon>Ovalentaria</taxon>
        <taxon>Ambassidae</taxon>
        <taxon>Parambassis</taxon>
    </lineage>
</organism>
<feature type="transmembrane region" description="Helical" evidence="6">
    <location>
        <begin position="244"/>
        <end position="265"/>
    </location>
</feature>
<dbReference type="SUPFAM" id="SSF48726">
    <property type="entry name" value="Immunoglobulin"/>
    <property type="match status" value="2"/>
</dbReference>
<dbReference type="SMART" id="SM00409">
    <property type="entry name" value="IG"/>
    <property type="match status" value="2"/>
</dbReference>
<evidence type="ECO:0000256" key="2">
    <source>
        <dbReference type="ARBA" id="ARBA00023136"/>
    </source>
</evidence>
<dbReference type="Pfam" id="PF22705">
    <property type="entry name" value="C2-set_3"/>
    <property type="match status" value="1"/>
</dbReference>
<feature type="domain" description="Ig-like" evidence="8">
    <location>
        <begin position="142"/>
        <end position="226"/>
    </location>
</feature>
<keyword evidence="7" id="KW-0732">Signal</keyword>
<accession>A0A6P7K5D5</accession>
<evidence type="ECO:0000256" key="1">
    <source>
        <dbReference type="ARBA" id="ARBA00004370"/>
    </source>
</evidence>
<dbReference type="InterPro" id="IPR013783">
    <property type="entry name" value="Ig-like_fold"/>
</dbReference>
<comment type="subcellular location">
    <subcellularLocation>
        <location evidence="1">Membrane</location>
    </subcellularLocation>
</comment>
<protein>
    <submittedName>
        <fullName evidence="10">Butyrophilin subfamily 3 member A2-like isoform X10</fullName>
    </submittedName>
</protein>
<gene>
    <name evidence="10" type="primary">LOC114450613</name>
</gene>
<dbReference type="Proteomes" id="UP000515145">
    <property type="component" value="Chromosome 18"/>
</dbReference>
<evidence type="ECO:0000256" key="5">
    <source>
        <dbReference type="SAM" id="MobiDB-lite"/>
    </source>
</evidence>
<reference evidence="10" key="1">
    <citation type="submission" date="2025-08" db="UniProtKB">
        <authorList>
            <consortium name="RefSeq"/>
        </authorList>
    </citation>
    <scope>IDENTIFICATION</scope>
</reference>
<dbReference type="InterPro" id="IPR003599">
    <property type="entry name" value="Ig_sub"/>
</dbReference>
<dbReference type="GeneID" id="114450613"/>
<keyword evidence="3" id="KW-0393">Immunoglobulin domain</keyword>
<dbReference type="GO" id="GO:0050852">
    <property type="term" value="P:T cell receptor signaling pathway"/>
    <property type="evidence" value="ECO:0007669"/>
    <property type="project" value="TreeGrafter"/>
</dbReference>
<dbReference type="InterPro" id="IPR013106">
    <property type="entry name" value="Ig_V-set"/>
</dbReference>
<evidence type="ECO:0000313" key="9">
    <source>
        <dbReference type="Proteomes" id="UP000515145"/>
    </source>
</evidence>
<dbReference type="AlphaFoldDB" id="A0A6P7K5D5"/>
<name>A0A6P7K5D5_9TELE</name>
<dbReference type="Pfam" id="PF07686">
    <property type="entry name" value="V-set"/>
    <property type="match status" value="1"/>
</dbReference>
<evidence type="ECO:0000256" key="7">
    <source>
        <dbReference type="SAM" id="SignalP"/>
    </source>
</evidence>
<evidence type="ECO:0000256" key="3">
    <source>
        <dbReference type="ARBA" id="ARBA00023319"/>
    </source>
</evidence>
<feature type="coiled-coil region" evidence="4">
    <location>
        <begin position="276"/>
        <end position="331"/>
    </location>
</feature>
<evidence type="ECO:0000259" key="8">
    <source>
        <dbReference type="PROSITE" id="PS50835"/>
    </source>
</evidence>
<feature type="region of interest" description="Disordered" evidence="5">
    <location>
        <begin position="172"/>
        <end position="191"/>
    </location>
</feature>
<dbReference type="RefSeq" id="XP_028284608.1">
    <property type="nucleotide sequence ID" value="XM_028428807.1"/>
</dbReference>
<feature type="chain" id="PRO_5027655353" evidence="7">
    <location>
        <begin position="20"/>
        <end position="418"/>
    </location>
</feature>
<dbReference type="PANTHER" id="PTHR24100:SF151">
    <property type="entry name" value="ICOS LIGAND"/>
    <property type="match status" value="1"/>
</dbReference>
<dbReference type="GO" id="GO:0009897">
    <property type="term" value="C:external side of plasma membrane"/>
    <property type="evidence" value="ECO:0007669"/>
    <property type="project" value="TreeGrafter"/>
</dbReference>